<sequence>MAHRGGPRVQEAVLFQSLLGIDLLSHILKAQIRRDKITGFQSLLGIGLLSHDYVVNRVRGGDIILCFNPS</sequence>
<evidence type="ECO:0000313" key="1">
    <source>
        <dbReference type="EMBL" id="GFP40497.1"/>
    </source>
</evidence>
<gene>
    <name evidence="1" type="ORF">HKBW3S47_02194</name>
</gene>
<name>A0A6V8Q7C0_9ACTN</name>
<protein>
    <submittedName>
        <fullName evidence="1">Uncharacterized protein</fullName>
    </submittedName>
</protein>
<evidence type="ECO:0000313" key="2">
    <source>
        <dbReference type="Proteomes" id="UP000569018"/>
    </source>
</evidence>
<dbReference type="Proteomes" id="UP000569018">
    <property type="component" value="Unassembled WGS sequence"/>
</dbReference>
<proteinExistence type="predicted"/>
<comment type="caution">
    <text evidence="1">The sequence shown here is derived from an EMBL/GenBank/DDBJ whole genome shotgun (WGS) entry which is preliminary data.</text>
</comment>
<organism evidence="1 2">
    <name type="scientific">Candidatus Hakubella thermalkaliphila</name>
    <dbReference type="NCBI Taxonomy" id="2754717"/>
    <lineage>
        <taxon>Bacteria</taxon>
        <taxon>Bacillati</taxon>
        <taxon>Actinomycetota</taxon>
        <taxon>Actinomycetota incertae sedis</taxon>
        <taxon>Candidatus Hakubellales</taxon>
        <taxon>Candidatus Hakubellaceae</taxon>
        <taxon>Candidatus Hakubella</taxon>
    </lineage>
</organism>
<dbReference type="EMBL" id="BLSD01000279">
    <property type="protein sequence ID" value="GFP40497.1"/>
    <property type="molecule type" value="Genomic_DNA"/>
</dbReference>
<reference evidence="1 2" key="1">
    <citation type="journal article" date="2020" name="Front. Microbiol.">
        <title>Single-cell genomics of novel Actinobacteria with the Wood-Ljungdahl pathway discovered in a serpentinizing system.</title>
        <authorList>
            <person name="Merino N."/>
            <person name="Kawai M."/>
            <person name="Boyd E.S."/>
            <person name="Colman D.R."/>
            <person name="McGlynn S.E."/>
            <person name="Nealson K.H."/>
            <person name="Kurokawa K."/>
            <person name="Hongoh Y."/>
        </authorList>
    </citation>
    <scope>NUCLEOTIDE SEQUENCE [LARGE SCALE GENOMIC DNA]</scope>
    <source>
        <strain evidence="1 2">S47</strain>
    </source>
</reference>
<dbReference type="AlphaFoldDB" id="A0A6V8Q7C0"/>
<accession>A0A6V8Q7C0</accession>